<name>A0A3D9ZNA8_9ACTN</name>
<proteinExistence type="predicted"/>
<evidence type="ECO:0000256" key="5">
    <source>
        <dbReference type="ARBA" id="ARBA00023136"/>
    </source>
</evidence>
<evidence type="ECO:0000256" key="6">
    <source>
        <dbReference type="SAM" id="Phobius"/>
    </source>
</evidence>
<dbReference type="AlphaFoldDB" id="A0A3D9ZNA8"/>
<evidence type="ECO:0000313" key="9">
    <source>
        <dbReference type="Proteomes" id="UP000256913"/>
    </source>
</evidence>
<evidence type="ECO:0000256" key="1">
    <source>
        <dbReference type="ARBA" id="ARBA00004651"/>
    </source>
</evidence>
<feature type="transmembrane region" description="Helical" evidence="6">
    <location>
        <begin position="404"/>
        <end position="424"/>
    </location>
</feature>
<keyword evidence="3 6" id="KW-0812">Transmembrane</keyword>
<feature type="transmembrane region" description="Helical" evidence="6">
    <location>
        <begin position="196"/>
        <end position="219"/>
    </location>
</feature>
<dbReference type="InterPro" id="IPR003838">
    <property type="entry name" value="ABC3_permease_C"/>
</dbReference>
<keyword evidence="4 6" id="KW-1133">Transmembrane helix</keyword>
<dbReference type="EMBL" id="QUMQ01000001">
    <property type="protein sequence ID" value="REF97433.1"/>
    <property type="molecule type" value="Genomic_DNA"/>
</dbReference>
<dbReference type="Proteomes" id="UP000256913">
    <property type="component" value="Unassembled WGS sequence"/>
</dbReference>
<feature type="transmembrane region" description="Helical" evidence="6">
    <location>
        <begin position="12"/>
        <end position="37"/>
    </location>
</feature>
<dbReference type="InterPro" id="IPR038766">
    <property type="entry name" value="Membrane_comp_ABC_pdt"/>
</dbReference>
<evidence type="ECO:0000259" key="7">
    <source>
        <dbReference type="Pfam" id="PF02687"/>
    </source>
</evidence>
<protein>
    <submittedName>
        <fullName evidence="8">Putative ABC transport system permease protein</fullName>
    </submittedName>
</protein>
<feature type="transmembrane region" description="Helical" evidence="6">
    <location>
        <begin position="277"/>
        <end position="298"/>
    </location>
</feature>
<feature type="transmembrane region" description="Helical" evidence="6">
    <location>
        <begin position="60"/>
        <end position="83"/>
    </location>
</feature>
<keyword evidence="5 6" id="KW-0472">Membrane</keyword>
<keyword evidence="9" id="KW-1185">Reference proteome</keyword>
<dbReference type="GO" id="GO:0005886">
    <property type="term" value="C:plasma membrane"/>
    <property type="evidence" value="ECO:0007669"/>
    <property type="project" value="UniProtKB-SubCell"/>
</dbReference>
<evidence type="ECO:0000256" key="2">
    <source>
        <dbReference type="ARBA" id="ARBA00022475"/>
    </source>
</evidence>
<feature type="transmembrane region" description="Helical" evidence="6">
    <location>
        <begin position="361"/>
        <end position="384"/>
    </location>
</feature>
<gene>
    <name evidence="8" type="ORF">DFJ67_3431</name>
</gene>
<comment type="subcellular location">
    <subcellularLocation>
        <location evidence="1">Cell membrane</location>
        <topology evidence="1">Multi-pass membrane protein</topology>
    </subcellularLocation>
</comment>
<dbReference type="PANTHER" id="PTHR30287:SF1">
    <property type="entry name" value="INNER MEMBRANE PROTEIN"/>
    <property type="match status" value="1"/>
</dbReference>
<dbReference type="PANTHER" id="PTHR30287">
    <property type="entry name" value="MEMBRANE COMPONENT OF PREDICTED ABC SUPERFAMILY METABOLITE UPTAKE TRANSPORTER"/>
    <property type="match status" value="1"/>
</dbReference>
<sequence>MIRQALRRNPWAFLGPAATQALAAALVTTGLCLLASFDGAPLDPAQRAALTDSGIADLGLIFVVSSIYLSLLIVGVTMGTAIADQAQDLALVRTIGATPARVRRTIAAQAALIAVPATVAGIPLGLLAGYTWLSGLTGHGVVPAEVSFRMHGGTVPIAFAVTVGTSLLGALIAAIRPSRLRPAVALTEAAVPRRRAGLVRTPVGLLLVAGGIALAVLLTRADADTADQAGFFVMLAMCVGVGLLGPLLLRVAAPFARLFGSTGKLAADAVNARARSLSGALVPLTLAVGFAAFTIVLGTTTEHVTGVATPAADRWLQYAGTGAYTTFAAIAAVNTLVTVIQARRHDLAVIRLAGGTRGRTLAVVICEALVVTATALVAGAVVATTTLLPLLHTALGTWRPWLPVSWLLGGIAITAALVLAGMVLPAAASLRRAPIEVVG</sequence>
<feature type="domain" description="ABC3 transporter permease C-terminal" evidence="7">
    <location>
        <begin position="61"/>
        <end position="180"/>
    </location>
</feature>
<feature type="transmembrane region" description="Helical" evidence="6">
    <location>
        <begin position="318"/>
        <end position="340"/>
    </location>
</feature>
<comment type="caution">
    <text evidence="8">The sequence shown here is derived from an EMBL/GenBank/DDBJ whole genome shotgun (WGS) entry which is preliminary data.</text>
</comment>
<feature type="transmembrane region" description="Helical" evidence="6">
    <location>
        <begin position="153"/>
        <end position="175"/>
    </location>
</feature>
<feature type="transmembrane region" description="Helical" evidence="6">
    <location>
        <begin position="231"/>
        <end position="256"/>
    </location>
</feature>
<evidence type="ECO:0000313" key="8">
    <source>
        <dbReference type="EMBL" id="REF97433.1"/>
    </source>
</evidence>
<dbReference type="OrthoDB" id="3356725at2"/>
<feature type="transmembrane region" description="Helical" evidence="6">
    <location>
        <begin position="110"/>
        <end position="133"/>
    </location>
</feature>
<reference evidence="8 9" key="1">
    <citation type="submission" date="2018-08" db="EMBL/GenBank/DDBJ databases">
        <title>Sequencing the genomes of 1000 actinobacteria strains.</title>
        <authorList>
            <person name="Klenk H.-P."/>
        </authorList>
    </citation>
    <scope>NUCLEOTIDE SEQUENCE [LARGE SCALE GENOMIC DNA]</scope>
    <source>
        <strain evidence="8 9">DSM 44099</strain>
    </source>
</reference>
<accession>A0A3D9ZNA8</accession>
<dbReference type="Pfam" id="PF02687">
    <property type="entry name" value="FtsX"/>
    <property type="match status" value="2"/>
</dbReference>
<organism evidence="8 9">
    <name type="scientific">Asanoa ferruginea</name>
    <dbReference type="NCBI Taxonomy" id="53367"/>
    <lineage>
        <taxon>Bacteria</taxon>
        <taxon>Bacillati</taxon>
        <taxon>Actinomycetota</taxon>
        <taxon>Actinomycetes</taxon>
        <taxon>Micromonosporales</taxon>
        <taxon>Micromonosporaceae</taxon>
        <taxon>Asanoa</taxon>
    </lineage>
</organism>
<evidence type="ECO:0000256" key="3">
    <source>
        <dbReference type="ARBA" id="ARBA00022692"/>
    </source>
</evidence>
<keyword evidence="2" id="KW-1003">Cell membrane</keyword>
<evidence type="ECO:0000256" key="4">
    <source>
        <dbReference type="ARBA" id="ARBA00022989"/>
    </source>
</evidence>
<dbReference type="RefSeq" id="WP_116068880.1">
    <property type="nucleotide sequence ID" value="NZ_BONB01000014.1"/>
</dbReference>
<feature type="domain" description="ABC3 transporter permease C-terminal" evidence="7">
    <location>
        <begin position="327"/>
        <end position="426"/>
    </location>
</feature>